<dbReference type="PANTHER" id="PTHR30136:SF39">
    <property type="entry name" value="TRANSCRIPTIONAL REGULATORY PROTEIN"/>
    <property type="match status" value="1"/>
</dbReference>
<keyword evidence="2" id="KW-0238">DNA-binding</keyword>
<dbReference type="OrthoDB" id="5422805at2"/>
<dbReference type="InterPro" id="IPR005471">
    <property type="entry name" value="Tscrpt_reg_IclR_N"/>
</dbReference>
<dbReference type="Proteomes" id="UP000184226">
    <property type="component" value="Unassembled WGS sequence"/>
</dbReference>
<dbReference type="GO" id="GO:0045892">
    <property type="term" value="P:negative regulation of DNA-templated transcription"/>
    <property type="evidence" value="ECO:0007669"/>
    <property type="project" value="TreeGrafter"/>
</dbReference>
<dbReference type="AlphaFoldDB" id="A0A1M5Y7J0"/>
<dbReference type="RefSeq" id="WP_073104548.1">
    <property type="nucleotide sequence ID" value="NZ_FQXE01000008.1"/>
</dbReference>
<name>A0A1M5Y7J0_9BURK</name>
<protein>
    <submittedName>
        <fullName evidence="6">Transcriptional regulator, IclR family</fullName>
    </submittedName>
</protein>
<dbReference type="STRING" id="658167.SAMN04488135_108115"/>
<dbReference type="SMART" id="SM00346">
    <property type="entry name" value="HTH_ICLR"/>
    <property type="match status" value="1"/>
</dbReference>
<dbReference type="SUPFAM" id="SSF46785">
    <property type="entry name" value="Winged helix' DNA-binding domain"/>
    <property type="match status" value="1"/>
</dbReference>
<dbReference type="InterPro" id="IPR014757">
    <property type="entry name" value="Tscrpt_reg_IclR_C"/>
</dbReference>
<dbReference type="InterPro" id="IPR029016">
    <property type="entry name" value="GAF-like_dom_sf"/>
</dbReference>
<evidence type="ECO:0000313" key="7">
    <source>
        <dbReference type="Proteomes" id="UP000184226"/>
    </source>
</evidence>
<dbReference type="GO" id="GO:0003677">
    <property type="term" value="F:DNA binding"/>
    <property type="evidence" value="ECO:0007669"/>
    <property type="project" value="UniProtKB-KW"/>
</dbReference>
<keyword evidence="1" id="KW-0805">Transcription regulation</keyword>
<dbReference type="Pfam" id="PF09339">
    <property type="entry name" value="HTH_IclR"/>
    <property type="match status" value="1"/>
</dbReference>
<dbReference type="Gene3D" id="1.10.10.10">
    <property type="entry name" value="Winged helix-like DNA-binding domain superfamily/Winged helix DNA-binding domain"/>
    <property type="match status" value="1"/>
</dbReference>
<feature type="domain" description="IclR-ED" evidence="5">
    <location>
        <begin position="82"/>
        <end position="236"/>
    </location>
</feature>
<dbReference type="InterPro" id="IPR050707">
    <property type="entry name" value="HTH_MetabolicPath_Reg"/>
</dbReference>
<dbReference type="PROSITE" id="PS51077">
    <property type="entry name" value="HTH_ICLR"/>
    <property type="match status" value="1"/>
</dbReference>
<evidence type="ECO:0000256" key="3">
    <source>
        <dbReference type="ARBA" id="ARBA00023163"/>
    </source>
</evidence>
<evidence type="ECO:0000256" key="2">
    <source>
        <dbReference type="ARBA" id="ARBA00023125"/>
    </source>
</evidence>
<feature type="domain" description="HTH iclR-type" evidence="4">
    <location>
        <begin position="20"/>
        <end position="81"/>
    </location>
</feature>
<dbReference type="SUPFAM" id="SSF55781">
    <property type="entry name" value="GAF domain-like"/>
    <property type="match status" value="1"/>
</dbReference>
<dbReference type="GO" id="GO:0003700">
    <property type="term" value="F:DNA-binding transcription factor activity"/>
    <property type="evidence" value="ECO:0007669"/>
    <property type="project" value="TreeGrafter"/>
</dbReference>
<dbReference type="Pfam" id="PF01614">
    <property type="entry name" value="IclR_C"/>
    <property type="match status" value="1"/>
</dbReference>
<evidence type="ECO:0000259" key="5">
    <source>
        <dbReference type="PROSITE" id="PS51078"/>
    </source>
</evidence>
<dbReference type="InterPro" id="IPR036390">
    <property type="entry name" value="WH_DNA-bd_sf"/>
</dbReference>
<sequence>MPKKAISLSVADTNPAPGGVAAVDRAISLLAAFKSGDSELTLLELSERSRLYKSTILRLLASLEHGGLVQKTADGRYALGYEVGRLNSVYAAAFSLGGVVMPVLRELVAQTRESAAFHIVRGGHRVCVHRVDSPQAIRYHTSEGDVLPLERGSGGRVLSAFLGAKGELYDQIRRDGFIVLKGDRLPELSGVSAVVCNGRKELVGAVTLTMPTSRLKSEFADAVKAAADTISIQLGGAGRFGAAL</sequence>
<keyword evidence="3" id="KW-0804">Transcription</keyword>
<dbReference type="Gene3D" id="3.30.450.40">
    <property type="match status" value="2"/>
</dbReference>
<dbReference type="InterPro" id="IPR036388">
    <property type="entry name" value="WH-like_DNA-bd_sf"/>
</dbReference>
<gene>
    <name evidence="6" type="ORF">SAMN04488135_108115</name>
</gene>
<keyword evidence="7" id="KW-1185">Reference proteome</keyword>
<accession>A0A1M5Y7J0</accession>
<dbReference type="PANTHER" id="PTHR30136">
    <property type="entry name" value="HELIX-TURN-HELIX TRANSCRIPTIONAL REGULATOR, ICLR FAMILY"/>
    <property type="match status" value="1"/>
</dbReference>
<organism evidence="6 7">
    <name type="scientific">Pollutimonas bauzanensis</name>
    <dbReference type="NCBI Taxonomy" id="658167"/>
    <lineage>
        <taxon>Bacteria</taxon>
        <taxon>Pseudomonadati</taxon>
        <taxon>Pseudomonadota</taxon>
        <taxon>Betaproteobacteria</taxon>
        <taxon>Burkholderiales</taxon>
        <taxon>Alcaligenaceae</taxon>
        <taxon>Pollutimonas</taxon>
    </lineage>
</organism>
<reference evidence="6 7" key="1">
    <citation type="submission" date="2016-11" db="EMBL/GenBank/DDBJ databases">
        <authorList>
            <person name="Jaros S."/>
            <person name="Januszkiewicz K."/>
            <person name="Wedrychowicz H."/>
        </authorList>
    </citation>
    <scope>NUCLEOTIDE SEQUENCE [LARGE SCALE GENOMIC DNA]</scope>
    <source>
        <strain evidence="6 7">CGMCC 1.10190</strain>
    </source>
</reference>
<evidence type="ECO:0000256" key="1">
    <source>
        <dbReference type="ARBA" id="ARBA00023015"/>
    </source>
</evidence>
<proteinExistence type="predicted"/>
<evidence type="ECO:0000313" key="6">
    <source>
        <dbReference type="EMBL" id="SHI07784.1"/>
    </source>
</evidence>
<evidence type="ECO:0000259" key="4">
    <source>
        <dbReference type="PROSITE" id="PS51077"/>
    </source>
</evidence>
<dbReference type="PROSITE" id="PS51078">
    <property type="entry name" value="ICLR_ED"/>
    <property type="match status" value="1"/>
</dbReference>
<dbReference type="EMBL" id="FQXE01000008">
    <property type="protein sequence ID" value="SHI07784.1"/>
    <property type="molecule type" value="Genomic_DNA"/>
</dbReference>